<name>A0ABQ6M5Y8_9STRA</name>
<feature type="region of interest" description="Disordered" evidence="2">
    <location>
        <begin position="420"/>
        <end position="450"/>
    </location>
</feature>
<gene>
    <name evidence="4" type="ORF">TeGR_g2313</name>
</gene>
<organism evidence="4 5">
    <name type="scientific">Tetraparma gracilis</name>
    <dbReference type="NCBI Taxonomy" id="2962635"/>
    <lineage>
        <taxon>Eukaryota</taxon>
        <taxon>Sar</taxon>
        <taxon>Stramenopiles</taxon>
        <taxon>Ochrophyta</taxon>
        <taxon>Bolidophyceae</taxon>
        <taxon>Parmales</taxon>
        <taxon>Triparmaceae</taxon>
        <taxon>Tetraparma</taxon>
    </lineage>
</organism>
<dbReference type="PANTHER" id="PTHR10794:SF63">
    <property type="entry name" value="ALPHA_BETA HYDROLASE 1, ISOFORM A"/>
    <property type="match status" value="1"/>
</dbReference>
<dbReference type="EMBL" id="BRYB01005079">
    <property type="protein sequence ID" value="GMI20188.1"/>
    <property type="molecule type" value="Genomic_DNA"/>
</dbReference>
<comment type="caution">
    <text evidence="4">The sequence shown here is derived from an EMBL/GenBank/DDBJ whole genome shotgun (WGS) entry which is preliminary data.</text>
</comment>
<dbReference type="Gene3D" id="3.40.50.1820">
    <property type="entry name" value="alpha/beta hydrolase"/>
    <property type="match status" value="1"/>
</dbReference>
<proteinExistence type="inferred from homology"/>
<dbReference type="InterPro" id="IPR029058">
    <property type="entry name" value="AB_hydrolase_fold"/>
</dbReference>
<evidence type="ECO:0000256" key="1">
    <source>
        <dbReference type="ARBA" id="ARBA00010884"/>
    </source>
</evidence>
<evidence type="ECO:0000313" key="5">
    <source>
        <dbReference type="Proteomes" id="UP001165060"/>
    </source>
</evidence>
<comment type="similarity">
    <text evidence="1">Belongs to the AB hydrolase superfamily. AB hydrolase 4 family.</text>
</comment>
<feature type="domain" description="AB hydrolase-1" evidence="3">
    <location>
        <begin position="154"/>
        <end position="371"/>
    </location>
</feature>
<evidence type="ECO:0000313" key="4">
    <source>
        <dbReference type="EMBL" id="GMI20188.1"/>
    </source>
</evidence>
<keyword evidence="5" id="KW-1185">Reference proteome</keyword>
<sequence length="450" mass="48044">MILNLHLGRIAHRLHELPSGTLCFLAAVMLTSVHSSIRKPEIMLPPPAPPSSPSSSSLPSISTLVSLTRSLHRAFLPHPLTILPLFSPKLRGIITTSFLGSYMSSISALNPLKLLSQVLGSSVKDTVERIDLPDGGVVTLVWTNSAPPATQEQPLILLLPGMNNSSETGFVRSLSLALSRSTPSHVATLDYRHVGHSQAFESSSSRPCCADSYKDMPLVIAHIQRLYKPSSLLLIGQSLGAGIGLKYLGTNPGCPVTAMVAVSPPVNYPDIASHLEAGPLSLIANFFMTIPPKICTLSTPVVRRQLPSLWPMCTALTVRQFEEAVLIPLIDDYKDAFDYYDQNNPATTLDQITVPTLIIAAVDDPITPPPSPETATGNVAIAQVAFGGHLGFFQANPYCSSWADRVCCDFAAQLVAAVPPSSGVDSPKVGGSGRKMMRRRSSVRGAALGF</sequence>
<dbReference type="PANTHER" id="PTHR10794">
    <property type="entry name" value="ABHYDROLASE DOMAIN-CONTAINING PROTEIN"/>
    <property type="match status" value="1"/>
</dbReference>
<accession>A0ABQ6M5Y8</accession>
<dbReference type="InterPro" id="IPR000073">
    <property type="entry name" value="AB_hydrolase_1"/>
</dbReference>
<evidence type="ECO:0000259" key="3">
    <source>
        <dbReference type="Pfam" id="PF00561"/>
    </source>
</evidence>
<dbReference type="Proteomes" id="UP001165060">
    <property type="component" value="Unassembled WGS sequence"/>
</dbReference>
<dbReference type="SUPFAM" id="SSF53474">
    <property type="entry name" value="alpha/beta-Hydrolases"/>
    <property type="match status" value="1"/>
</dbReference>
<protein>
    <recommendedName>
        <fullName evidence="3">AB hydrolase-1 domain-containing protein</fullName>
    </recommendedName>
</protein>
<dbReference type="Pfam" id="PF00561">
    <property type="entry name" value="Abhydrolase_1"/>
    <property type="match status" value="1"/>
</dbReference>
<reference evidence="4 5" key="1">
    <citation type="journal article" date="2023" name="Commun. Biol.">
        <title>Genome analysis of Parmales, the sister group of diatoms, reveals the evolutionary specialization of diatoms from phago-mixotrophs to photoautotrophs.</title>
        <authorList>
            <person name="Ban H."/>
            <person name="Sato S."/>
            <person name="Yoshikawa S."/>
            <person name="Yamada K."/>
            <person name="Nakamura Y."/>
            <person name="Ichinomiya M."/>
            <person name="Sato N."/>
            <person name="Blanc-Mathieu R."/>
            <person name="Endo H."/>
            <person name="Kuwata A."/>
            <person name="Ogata H."/>
        </authorList>
    </citation>
    <scope>NUCLEOTIDE SEQUENCE [LARGE SCALE GENOMIC DNA]</scope>
</reference>
<evidence type="ECO:0000256" key="2">
    <source>
        <dbReference type="SAM" id="MobiDB-lite"/>
    </source>
</evidence>
<dbReference type="InterPro" id="IPR050960">
    <property type="entry name" value="AB_hydrolase_4_sf"/>
</dbReference>